<evidence type="ECO:0008006" key="3">
    <source>
        <dbReference type="Google" id="ProtNLM"/>
    </source>
</evidence>
<dbReference type="Gene3D" id="1.25.40.10">
    <property type="entry name" value="Tetratricopeptide repeat domain"/>
    <property type="match status" value="2"/>
</dbReference>
<dbReference type="EMBL" id="VIGC01000014">
    <property type="protein sequence ID" value="TQE95386.1"/>
    <property type="molecule type" value="Genomic_DNA"/>
</dbReference>
<accession>A0A540VF48</accession>
<reference evidence="1 2" key="1">
    <citation type="submission" date="2019-06" db="EMBL/GenBank/DDBJ databases">
        <title>Genome sequence of Litorilinea aerophila BAA-2444.</title>
        <authorList>
            <person name="Maclea K.S."/>
            <person name="Maurais E.G."/>
            <person name="Iannazzi L.C."/>
        </authorList>
    </citation>
    <scope>NUCLEOTIDE SEQUENCE [LARGE SCALE GENOMIC DNA]</scope>
    <source>
        <strain evidence="1 2">ATCC BAA-2444</strain>
    </source>
</reference>
<dbReference type="AlphaFoldDB" id="A0A540VF48"/>
<dbReference type="SUPFAM" id="SSF48452">
    <property type="entry name" value="TPR-like"/>
    <property type="match status" value="1"/>
</dbReference>
<comment type="caution">
    <text evidence="1">The sequence shown here is derived from an EMBL/GenBank/DDBJ whole genome shotgun (WGS) entry which is preliminary data.</text>
</comment>
<evidence type="ECO:0000313" key="1">
    <source>
        <dbReference type="EMBL" id="TQE95386.1"/>
    </source>
</evidence>
<protein>
    <recommendedName>
        <fullName evidence="3">Tetratricopeptide repeat protein</fullName>
    </recommendedName>
</protein>
<keyword evidence="2" id="KW-1185">Reference proteome</keyword>
<dbReference type="InParanoid" id="A0A540VF48"/>
<dbReference type="RefSeq" id="WP_141610442.1">
    <property type="nucleotide sequence ID" value="NZ_VIGC02000014.1"/>
</dbReference>
<dbReference type="OrthoDB" id="37177at200795"/>
<sequence>MDNSTNGPKNGHAAQTVEIPLTSWYAAMKRALQQDAPEEGARLAQVVLQHLPRHLWTYRWLLRLTWLLRRWEEGEEWGRRLLQADPGHALAWRALARAAEQRGQRARAQAMWQRAFEMAPFEPEIRAGLARTSLEAPHALAFNPACLATLYRLGGRWAEAAALYRALVRAEPRRIDFQVCLMVALWQLQAREEAYHLARHLVQSQPHLLMGWVVLEAVGDENDWALAQHPIQSMDPDGEFVRRVYRVPRPQETFHLRVTEEEARLLDAGERA</sequence>
<dbReference type="Proteomes" id="UP000317371">
    <property type="component" value="Unassembled WGS sequence"/>
</dbReference>
<gene>
    <name evidence="1" type="ORF">FKZ61_12340</name>
</gene>
<organism evidence="1 2">
    <name type="scientific">Litorilinea aerophila</name>
    <dbReference type="NCBI Taxonomy" id="1204385"/>
    <lineage>
        <taxon>Bacteria</taxon>
        <taxon>Bacillati</taxon>
        <taxon>Chloroflexota</taxon>
        <taxon>Caldilineae</taxon>
        <taxon>Caldilineales</taxon>
        <taxon>Caldilineaceae</taxon>
        <taxon>Litorilinea</taxon>
    </lineage>
</organism>
<proteinExistence type="predicted"/>
<name>A0A540VF48_9CHLR</name>
<evidence type="ECO:0000313" key="2">
    <source>
        <dbReference type="Proteomes" id="UP000317371"/>
    </source>
</evidence>
<dbReference type="InterPro" id="IPR011990">
    <property type="entry name" value="TPR-like_helical_dom_sf"/>
</dbReference>